<dbReference type="Proteomes" id="UP000559256">
    <property type="component" value="Unassembled WGS sequence"/>
</dbReference>
<protein>
    <submittedName>
        <fullName evidence="2">Uncharacterized protein</fullName>
    </submittedName>
</protein>
<keyword evidence="3" id="KW-1185">Reference proteome</keyword>
<feature type="compositionally biased region" description="Basic and acidic residues" evidence="1">
    <location>
        <begin position="382"/>
        <end position="391"/>
    </location>
</feature>
<feature type="compositionally biased region" description="Polar residues" evidence="1">
    <location>
        <begin position="396"/>
        <end position="405"/>
    </location>
</feature>
<feature type="compositionally biased region" description="Basic and acidic residues" evidence="1">
    <location>
        <begin position="340"/>
        <end position="352"/>
    </location>
</feature>
<feature type="region of interest" description="Disordered" evidence="1">
    <location>
        <begin position="931"/>
        <end position="1053"/>
    </location>
</feature>
<feature type="compositionally biased region" description="Polar residues" evidence="1">
    <location>
        <begin position="639"/>
        <end position="649"/>
    </location>
</feature>
<name>A0A8H5LTJ9_9AGAR</name>
<feature type="compositionally biased region" description="Basic and acidic residues" evidence="1">
    <location>
        <begin position="798"/>
        <end position="807"/>
    </location>
</feature>
<feature type="region of interest" description="Disordered" evidence="1">
    <location>
        <begin position="339"/>
        <end position="458"/>
    </location>
</feature>
<feature type="compositionally biased region" description="Polar residues" evidence="1">
    <location>
        <begin position="609"/>
        <end position="631"/>
    </location>
</feature>
<gene>
    <name evidence="2" type="ORF">D9758_002951</name>
</gene>
<feature type="compositionally biased region" description="Low complexity" evidence="1">
    <location>
        <begin position="931"/>
        <end position="949"/>
    </location>
</feature>
<feature type="compositionally biased region" description="Basic and acidic residues" evidence="1">
    <location>
        <begin position="1005"/>
        <end position="1014"/>
    </location>
</feature>
<evidence type="ECO:0000256" key="1">
    <source>
        <dbReference type="SAM" id="MobiDB-lite"/>
    </source>
</evidence>
<dbReference type="EMBL" id="JAACJM010000014">
    <property type="protein sequence ID" value="KAF5368901.1"/>
    <property type="molecule type" value="Genomic_DNA"/>
</dbReference>
<comment type="caution">
    <text evidence="2">The sequence shown here is derived from an EMBL/GenBank/DDBJ whole genome shotgun (WGS) entry which is preliminary data.</text>
</comment>
<feature type="region of interest" description="Disordered" evidence="1">
    <location>
        <begin position="1076"/>
        <end position="1122"/>
    </location>
</feature>
<dbReference type="OrthoDB" id="3068114at2759"/>
<accession>A0A8H5LTJ9</accession>
<dbReference type="AlphaFoldDB" id="A0A8H5LTJ9"/>
<evidence type="ECO:0000313" key="2">
    <source>
        <dbReference type="EMBL" id="KAF5368901.1"/>
    </source>
</evidence>
<feature type="compositionally biased region" description="Polar residues" evidence="1">
    <location>
        <begin position="845"/>
        <end position="857"/>
    </location>
</feature>
<feature type="compositionally biased region" description="Basic and acidic residues" evidence="1">
    <location>
        <begin position="762"/>
        <end position="782"/>
    </location>
</feature>
<evidence type="ECO:0000313" key="3">
    <source>
        <dbReference type="Proteomes" id="UP000559256"/>
    </source>
</evidence>
<feature type="region of interest" description="Disordered" evidence="1">
    <location>
        <begin position="1"/>
        <end position="43"/>
    </location>
</feature>
<feature type="compositionally biased region" description="Polar residues" evidence="1">
    <location>
        <begin position="865"/>
        <end position="886"/>
    </location>
</feature>
<sequence length="1164" mass="128262">MASKPSRPQKHRKTLHTPVFQLDLSRSSSSKSSKKTKPVIPPEHAEAVISYVERLSQQHIALAQIFQEAPCSRPGSPVSDEEDEARMTTEFNDSKTKAAVEELRGRVVEAYNNARGDTSNPRWTFVSRLLRPPCTRSRHWLPRPPDDREPPDPPLDMNAWADELSEMIRQKWMPNGEKFDKREAKVKEDKLKRMVRNWLSDDASREPAVIREIIEKRTWVEDLIALTRSWIVETTEDELTELREVIAKDNLLKDVEKMLRGWIPTFENLTKDEIRDIIQRRRNIEDEPDLEEATEKAVKDDWVKDLKSFVKDWPASVDSLPKAPKPPVLKPKAAEAAVLPKRDKKEKMENVRKWVQGVEVDDTMDVDPSSDIPATQTDDESSQPREPEPQTKRQLKATTSTSRSTVSKHDSRDGNALGFTASKSSVARLAAAEKSGSRSARSGPKTSGGEPASRPSKVIHEVPEVSPLFFLPLCDKNVKWILVRLSFLRPLDRNLRNPHHLPEGVNRHPYHEYQIPLSLPASPRLLFLLIHQTREAIECMVETPTITVVMPFLQFLPRLLNRLDLPLFTEKTKAKPSSSSDPAPKKRPRSPEPDVIEPEQSRPVKVAKVSSNNSTTRSGDVSMASPSTPRSSRLDSHQAPASSPLTSLGPSPERPRANIFPTAAELNARIPRTPDGKRPPTLTEILSASTKGKKKSTFGPKGLQMKTKPAASGSGVAGKSNPKPVTEKPKSDSRPMGSTNVFIPSIPHISSKTSSTEAVSGFHEDKEEEKLAGPSRKMEKQPKPLSKSGTLTSIPGSKKTESNKPESQKSSGVKPLLTAPTMASIASTKKPESQHSQPPPPVVTSGLSDDSVISLSTHTKDTQREPQSIPSTRLGTRQETYSTAQPHQPEPSLEEEVIIEGFGNAARAGSAQPVENPVDNFAEADDPFSLSLPVSAVKPPSKSKPPSKTSKPRMGYVAMDDDLDEEMGSPTKSLSSLAGSDSESEEDDDEDLAPGEADDSVLRAIRLDKAKPTGDIDDPPDFTLDGGAFEPFGTSTQPRNEFPGQDDGEDEANALFGKDGRINVRSLDVPMSSPASQMLLLPGMTPPGSIQKNKHRTDGKRDARGLRRAGTTDSGAGSAYGLGGSFQFGYNSQMDVDSRVRRVSQFMEKDVSLAIDEEEDDWGY</sequence>
<feature type="compositionally biased region" description="Polar residues" evidence="1">
    <location>
        <begin position="736"/>
        <end position="758"/>
    </location>
</feature>
<proteinExistence type="predicted"/>
<feature type="region of interest" description="Disordered" evidence="1">
    <location>
        <begin position="571"/>
        <end position="901"/>
    </location>
</feature>
<feature type="compositionally biased region" description="Acidic residues" evidence="1">
    <location>
        <begin position="982"/>
        <end position="999"/>
    </location>
</feature>
<reference evidence="2 3" key="1">
    <citation type="journal article" date="2020" name="ISME J.">
        <title>Uncovering the hidden diversity of litter-decomposition mechanisms in mushroom-forming fungi.</title>
        <authorList>
            <person name="Floudas D."/>
            <person name="Bentzer J."/>
            <person name="Ahren D."/>
            <person name="Johansson T."/>
            <person name="Persson P."/>
            <person name="Tunlid A."/>
        </authorList>
    </citation>
    <scope>NUCLEOTIDE SEQUENCE [LARGE SCALE GENOMIC DNA]</scope>
    <source>
        <strain evidence="2 3">CBS 291.85</strain>
    </source>
</reference>
<organism evidence="2 3">
    <name type="scientific">Tetrapyrgos nigripes</name>
    <dbReference type="NCBI Taxonomy" id="182062"/>
    <lineage>
        <taxon>Eukaryota</taxon>
        <taxon>Fungi</taxon>
        <taxon>Dikarya</taxon>
        <taxon>Basidiomycota</taxon>
        <taxon>Agaricomycotina</taxon>
        <taxon>Agaricomycetes</taxon>
        <taxon>Agaricomycetidae</taxon>
        <taxon>Agaricales</taxon>
        <taxon>Marasmiineae</taxon>
        <taxon>Marasmiaceae</taxon>
        <taxon>Tetrapyrgos</taxon>
    </lineage>
</organism>